<dbReference type="SUPFAM" id="SSF53474">
    <property type="entry name" value="alpha/beta-Hydrolases"/>
    <property type="match status" value="1"/>
</dbReference>
<reference evidence="2 3" key="1">
    <citation type="submission" date="2018-03" db="EMBL/GenBank/DDBJ databases">
        <title>Genomic Encyclopedia of Archaeal and Bacterial Type Strains, Phase II (KMG-II): from individual species to whole genera.</title>
        <authorList>
            <person name="Goeker M."/>
        </authorList>
    </citation>
    <scope>NUCLEOTIDE SEQUENCE [LARGE SCALE GENOMIC DNA]</scope>
    <source>
        <strain evidence="2 3">DSM 44720</strain>
    </source>
</reference>
<dbReference type="InterPro" id="IPR000073">
    <property type="entry name" value="AB_hydrolase_1"/>
</dbReference>
<gene>
    <name evidence="2" type="ORF">CLV43_1158</name>
</gene>
<dbReference type="GO" id="GO:0003824">
    <property type="term" value="F:catalytic activity"/>
    <property type="evidence" value="ECO:0007669"/>
    <property type="project" value="UniProtKB-ARBA"/>
</dbReference>
<protein>
    <submittedName>
        <fullName evidence="2">Pimeloyl-ACP methyl ester carboxylesterase</fullName>
    </submittedName>
</protein>
<evidence type="ECO:0000259" key="1">
    <source>
        <dbReference type="Pfam" id="PF00561"/>
    </source>
</evidence>
<keyword evidence="3" id="KW-1185">Reference proteome</keyword>
<dbReference type="Gene3D" id="3.40.50.1820">
    <property type="entry name" value="alpha/beta hydrolase"/>
    <property type="match status" value="1"/>
</dbReference>
<accession>A0A2T0SMU1</accession>
<name>A0A2T0SMU1_9PSEU</name>
<organism evidence="2 3">
    <name type="scientific">Umezawaea tangerina</name>
    <dbReference type="NCBI Taxonomy" id="84725"/>
    <lineage>
        <taxon>Bacteria</taxon>
        <taxon>Bacillati</taxon>
        <taxon>Actinomycetota</taxon>
        <taxon>Actinomycetes</taxon>
        <taxon>Pseudonocardiales</taxon>
        <taxon>Pseudonocardiaceae</taxon>
        <taxon>Umezawaea</taxon>
    </lineage>
</organism>
<comment type="caution">
    <text evidence="2">The sequence shown here is derived from an EMBL/GenBank/DDBJ whole genome shotgun (WGS) entry which is preliminary data.</text>
</comment>
<dbReference type="PRINTS" id="PR00111">
    <property type="entry name" value="ABHYDROLASE"/>
</dbReference>
<dbReference type="InterPro" id="IPR029058">
    <property type="entry name" value="AB_hydrolase_fold"/>
</dbReference>
<evidence type="ECO:0000313" key="3">
    <source>
        <dbReference type="Proteomes" id="UP000239494"/>
    </source>
</evidence>
<dbReference type="GO" id="GO:0016020">
    <property type="term" value="C:membrane"/>
    <property type="evidence" value="ECO:0007669"/>
    <property type="project" value="TreeGrafter"/>
</dbReference>
<dbReference type="Proteomes" id="UP000239494">
    <property type="component" value="Unassembled WGS sequence"/>
</dbReference>
<dbReference type="RefSeq" id="WP_106194060.1">
    <property type="nucleotide sequence ID" value="NZ_PVTF01000015.1"/>
</dbReference>
<dbReference type="PANTHER" id="PTHR43798:SF33">
    <property type="entry name" value="HYDROLASE, PUTATIVE (AFU_ORTHOLOGUE AFUA_2G14860)-RELATED"/>
    <property type="match status" value="1"/>
</dbReference>
<dbReference type="AlphaFoldDB" id="A0A2T0SMU1"/>
<dbReference type="OrthoDB" id="9796770at2"/>
<dbReference type="PANTHER" id="PTHR43798">
    <property type="entry name" value="MONOACYLGLYCEROL LIPASE"/>
    <property type="match status" value="1"/>
</dbReference>
<dbReference type="Pfam" id="PF00561">
    <property type="entry name" value="Abhydrolase_1"/>
    <property type="match status" value="1"/>
</dbReference>
<proteinExistence type="predicted"/>
<evidence type="ECO:0000313" key="2">
    <source>
        <dbReference type="EMBL" id="PRY34732.1"/>
    </source>
</evidence>
<dbReference type="InterPro" id="IPR050266">
    <property type="entry name" value="AB_hydrolase_sf"/>
</dbReference>
<sequence>MARFTSYDGTELAYRVTGTGRPLLCLPGGAGRAGSYLGDLGGLSEHRQLVVLDNRGTGDSDAPADPATYRRDRLAHDVEALRGHLGLGRVDVLGHAAGAGIAMAYAVDHTDRLRSLVLLSPALRAVDLTPTTEDRARYLASRSGEPWFADATAALELLHTGADEPSARVRAAPLFYGRWDAAARAHAEAEAGERSPEALRGYWAEGAFAPGHTRRALMELDVPLLVHVGDADPIAPTYRCAELVDLIPGATLSVQPGGGHFPWLDDPDHLVKRLADFPH</sequence>
<feature type="domain" description="AB hydrolase-1" evidence="1">
    <location>
        <begin position="22"/>
        <end position="267"/>
    </location>
</feature>
<dbReference type="EMBL" id="PVTF01000015">
    <property type="protein sequence ID" value="PRY34732.1"/>
    <property type="molecule type" value="Genomic_DNA"/>
</dbReference>